<dbReference type="Pfam" id="PF13419">
    <property type="entry name" value="HAD_2"/>
    <property type="match status" value="1"/>
</dbReference>
<dbReference type="InterPro" id="IPR006439">
    <property type="entry name" value="HAD-SF_hydro_IA"/>
</dbReference>
<dbReference type="InterPro" id="IPR041492">
    <property type="entry name" value="HAD_2"/>
</dbReference>
<dbReference type="InterPro" id="IPR050155">
    <property type="entry name" value="HAD-like_hydrolase_sf"/>
</dbReference>
<dbReference type="GO" id="GO:0016787">
    <property type="term" value="F:hydrolase activity"/>
    <property type="evidence" value="ECO:0007669"/>
    <property type="project" value="UniProtKB-KW"/>
</dbReference>
<dbReference type="InterPro" id="IPR023198">
    <property type="entry name" value="PGP-like_dom2"/>
</dbReference>
<dbReference type="SUPFAM" id="SSF56784">
    <property type="entry name" value="HAD-like"/>
    <property type="match status" value="1"/>
</dbReference>
<dbReference type="PANTHER" id="PTHR43434">
    <property type="entry name" value="PHOSPHOGLYCOLATE PHOSPHATASE"/>
    <property type="match status" value="1"/>
</dbReference>
<dbReference type="SFLD" id="SFLDG01129">
    <property type="entry name" value="C1.5:_HAD__Beta-PGM__Phosphata"/>
    <property type="match status" value="1"/>
</dbReference>
<reference evidence="1 2" key="1">
    <citation type="submission" date="2021-07" db="EMBL/GenBank/DDBJ databases">
        <title>Paenibacillus radiodurans sp. nov., isolated from the southeastern edge of Tengger Desert.</title>
        <authorList>
            <person name="Zhang G."/>
        </authorList>
    </citation>
    <scope>NUCLEOTIDE SEQUENCE [LARGE SCALE GENOMIC DNA]</scope>
    <source>
        <strain evidence="1 2">DT7-4</strain>
    </source>
</reference>
<proteinExistence type="predicted"/>
<dbReference type="Gene3D" id="1.10.150.240">
    <property type="entry name" value="Putative phosphatase, domain 2"/>
    <property type="match status" value="1"/>
</dbReference>
<comment type="caution">
    <text evidence="1">The sequence shown here is derived from an EMBL/GenBank/DDBJ whole genome shotgun (WGS) entry which is preliminary data.</text>
</comment>
<evidence type="ECO:0000313" key="2">
    <source>
        <dbReference type="Proteomes" id="UP000812277"/>
    </source>
</evidence>
<organism evidence="1 2">
    <name type="scientific">Paenibacillus oenotherae</name>
    <dbReference type="NCBI Taxonomy" id="1435645"/>
    <lineage>
        <taxon>Bacteria</taxon>
        <taxon>Bacillati</taxon>
        <taxon>Bacillota</taxon>
        <taxon>Bacilli</taxon>
        <taxon>Bacillales</taxon>
        <taxon>Paenibacillaceae</taxon>
        <taxon>Paenibacillus</taxon>
    </lineage>
</organism>
<keyword evidence="1" id="KW-0378">Hydrolase</keyword>
<dbReference type="NCBIfam" id="TIGR01509">
    <property type="entry name" value="HAD-SF-IA-v3"/>
    <property type="match status" value="1"/>
</dbReference>
<dbReference type="PANTHER" id="PTHR43434:SF1">
    <property type="entry name" value="PHOSPHOGLYCOLATE PHOSPHATASE"/>
    <property type="match status" value="1"/>
</dbReference>
<name>A0ABS7D9R7_9BACL</name>
<dbReference type="InterPro" id="IPR036412">
    <property type="entry name" value="HAD-like_sf"/>
</dbReference>
<dbReference type="SFLD" id="SFLDG01135">
    <property type="entry name" value="C1.5.6:_HAD__Beta-PGM__Phospha"/>
    <property type="match status" value="1"/>
</dbReference>
<dbReference type="InterPro" id="IPR023214">
    <property type="entry name" value="HAD_sf"/>
</dbReference>
<gene>
    <name evidence="1" type="ORF">K0T92_17350</name>
</gene>
<dbReference type="PRINTS" id="PR00413">
    <property type="entry name" value="HADHALOGNASE"/>
</dbReference>
<dbReference type="Gene3D" id="3.40.50.1000">
    <property type="entry name" value="HAD superfamily/HAD-like"/>
    <property type="match status" value="1"/>
</dbReference>
<dbReference type="Proteomes" id="UP000812277">
    <property type="component" value="Unassembled WGS sequence"/>
</dbReference>
<sequence length="226" mass="25160">MVIRAVIFDFDGVIISSLELQRQALLQSYAEVVGEGAPSFDIFISHAGDSLENIFRAMHLPQEMCQAYRRISRERLDQVELIPGSAELLHELKESGVLVGLCTGKDRVRTLELLQYLNIIQYFDCVLCSDDVAHPKPHPESLLACLHTLKVASHEALFIGDSANDLVCAASAEVDSIAVLWGETKQEVLLRENPKFIVSQVAQLRDLLIQQLGALNNRDTTSVSYR</sequence>
<dbReference type="EMBL" id="JAHZIJ010000013">
    <property type="protein sequence ID" value="MBW7476503.1"/>
    <property type="molecule type" value="Genomic_DNA"/>
</dbReference>
<protein>
    <submittedName>
        <fullName evidence="1">HAD family hydrolase</fullName>
    </submittedName>
</protein>
<dbReference type="SFLD" id="SFLDS00003">
    <property type="entry name" value="Haloacid_Dehalogenase"/>
    <property type="match status" value="1"/>
</dbReference>
<keyword evidence="2" id="KW-1185">Reference proteome</keyword>
<dbReference type="RefSeq" id="WP_219873763.1">
    <property type="nucleotide sequence ID" value="NZ_JAHZIJ010000013.1"/>
</dbReference>
<accession>A0ABS7D9R7</accession>
<dbReference type="NCBIfam" id="TIGR01549">
    <property type="entry name" value="HAD-SF-IA-v1"/>
    <property type="match status" value="1"/>
</dbReference>
<evidence type="ECO:0000313" key="1">
    <source>
        <dbReference type="EMBL" id="MBW7476503.1"/>
    </source>
</evidence>